<dbReference type="AlphaFoldDB" id="A0A4C1W4U1"/>
<feature type="region of interest" description="Disordered" evidence="1">
    <location>
        <begin position="66"/>
        <end position="89"/>
    </location>
</feature>
<dbReference type="Proteomes" id="UP000299102">
    <property type="component" value="Unassembled WGS sequence"/>
</dbReference>
<reference evidence="2 3" key="1">
    <citation type="journal article" date="2019" name="Commun. Biol.">
        <title>The bagworm genome reveals a unique fibroin gene that provides high tensile strength.</title>
        <authorList>
            <person name="Kono N."/>
            <person name="Nakamura H."/>
            <person name="Ohtoshi R."/>
            <person name="Tomita M."/>
            <person name="Numata K."/>
            <person name="Arakawa K."/>
        </authorList>
    </citation>
    <scope>NUCLEOTIDE SEQUENCE [LARGE SCALE GENOMIC DNA]</scope>
</reference>
<gene>
    <name evidence="2" type="ORF">EVAR_33230_1</name>
</gene>
<accession>A0A4C1W4U1</accession>
<evidence type="ECO:0000256" key="1">
    <source>
        <dbReference type="SAM" id="MobiDB-lite"/>
    </source>
</evidence>
<dbReference type="EMBL" id="BGZK01000464">
    <property type="protein sequence ID" value="GBP45125.1"/>
    <property type="molecule type" value="Genomic_DNA"/>
</dbReference>
<name>A0A4C1W4U1_EUMVA</name>
<evidence type="ECO:0000313" key="3">
    <source>
        <dbReference type="Proteomes" id="UP000299102"/>
    </source>
</evidence>
<organism evidence="2 3">
    <name type="scientific">Eumeta variegata</name>
    <name type="common">Bagworm moth</name>
    <name type="synonym">Eumeta japonica</name>
    <dbReference type="NCBI Taxonomy" id="151549"/>
    <lineage>
        <taxon>Eukaryota</taxon>
        <taxon>Metazoa</taxon>
        <taxon>Ecdysozoa</taxon>
        <taxon>Arthropoda</taxon>
        <taxon>Hexapoda</taxon>
        <taxon>Insecta</taxon>
        <taxon>Pterygota</taxon>
        <taxon>Neoptera</taxon>
        <taxon>Endopterygota</taxon>
        <taxon>Lepidoptera</taxon>
        <taxon>Glossata</taxon>
        <taxon>Ditrysia</taxon>
        <taxon>Tineoidea</taxon>
        <taxon>Psychidae</taxon>
        <taxon>Oiketicinae</taxon>
        <taxon>Eumeta</taxon>
    </lineage>
</organism>
<feature type="region of interest" description="Disordered" evidence="1">
    <location>
        <begin position="18"/>
        <end position="39"/>
    </location>
</feature>
<proteinExistence type="predicted"/>
<evidence type="ECO:0000313" key="2">
    <source>
        <dbReference type="EMBL" id="GBP45125.1"/>
    </source>
</evidence>
<sequence length="89" mass="9598">MRVVAGGTTGLLMRRPVVAGRERREQWRAPRGRHGATARTPKAVMAAVIRAAFGPKFLCFRKIRAKRPPGRAPPAPSPAGARFLDTAGI</sequence>
<protein>
    <submittedName>
        <fullName evidence="2">Uncharacterized protein</fullName>
    </submittedName>
</protein>
<comment type="caution">
    <text evidence="2">The sequence shown here is derived from an EMBL/GenBank/DDBJ whole genome shotgun (WGS) entry which is preliminary data.</text>
</comment>
<keyword evidence="3" id="KW-1185">Reference proteome</keyword>